<name>A0A5B0L0K5_9PROT</name>
<feature type="region of interest" description="Disordered" evidence="1">
    <location>
        <begin position="1"/>
        <end position="38"/>
    </location>
</feature>
<comment type="caution">
    <text evidence="2">The sequence shown here is derived from an EMBL/GenBank/DDBJ whole genome shotgun (WGS) entry which is preliminary data.</text>
</comment>
<sequence>MSPAKKCDPIHFGIDKPRTLRYKPRHTGRDDGLAGQEP</sequence>
<accession>A0A5B0L0K5</accession>
<protein>
    <submittedName>
        <fullName evidence="2">Uncharacterized protein</fullName>
    </submittedName>
</protein>
<gene>
    <name evidence="2" type="ORF">FH063_000647</name>
</gene>
<proteinExistence type="predicted"/>
<reference evidence="2 3" key="1">
    <citation type="submission" date="2019-07" db="EMBL/GenBank/DDBJ databases">
        <title>Genome sequencing of the stress-tolerant strain Azospirillum brasilense Az19.</title>
        <authorList>
            <person name="Maroniche G.A."/>
            <person name="Garcia J.E."/>
            <person name="Pagnussat L."/>
            <person name="Amenta M."/>
            <person name="Creus C.M."/>
        </authorList>
    </citation>
    <scope>NUCLEOTIDE SEQUENCE [LARGE SCALE GENOMIC DNA]</scope>
    <source>
        <strain evidence="2 3">Az19</strain>
    </source>
</reference>
<evidence type="ECO:0000313" key="2">
    <source>
        <dbReference type="EMBL" id="KAA1058447.1"/>
    </source>
</evidence>
<dbReference type="AlphaFoldDB" id="A0A5B0L0K5"/>
<feature type="compositionally biased region" description="Basic and acidic residues" evidence="1">
    <location>
        <begin position="1"/>
        <end position="18"/>
    </location>
</feature>
<dbReference type="EMBL" id="VEWN01000001">
    <property type="protein sequence ID" value="KAA1058447.1"/>
    <property type="molecule type" value="Genomic_DNA"/>
</dbReference>
<dbReference type="Proteomes" id="UP000325333">
    <property type="component" value="Unassembled WGS sequence"/>
</dbReference>
<evidence type="ECO:0000256" key="1">
    <source>
        <dbReference type="SAM" id="MobiDB-lite"/>
    </source>
</evidence>
<evidence type="ECO:0000313" key="3">
    <source>
        <dbReference type="Proteomes" id="UP000325333"/>
    </source>
</evidence>
<organism evidence="2 3">
    <name type="scientific">Azospirillum argentinense</name>
    <dbReference type="NCBI Taxonomy" id="2970906"/>
    <lineage>
        <taxon>Bacteria</taxon>
        <taxon>Pseudomonadati</taxon>
        <taxon>Pseudomonadota</taxon>
        <taxon>Alphaproteobacteria</taxon>
        <taxon>Rhodospirillales</taxon>
        <taxon>Azospirillaceae</taxon>
        <taxon>Azospirillum</taxon>
    </lineage>
</organism>